<accession>A0A0V0QL76</accession>
<evidence type="ECO:0000313" key="2">
    <source>
        <dbReference type="EMBL" id="KRX02876.1"/>
    </source>
</evidence>
<name>A0A0V0QL76_PSEPJ</name>
<feature type="compositionally biased region" description="Basic and acidic residues" evidence="1">
    <location>
        <begin position="539"/>
        <end position="551"/>
    </location>
</feature>
<gene>
    <name evidence="2" type="ORF">PPERSA_04079</name>
</gene>
<feature type="region of interest" description="Disordered" evidence="1">
    <location>
        <begin position="525"/>
        <end position="551"/>
    </location>
</feature>
<comment type="caution">
    <text evidence="2">The sequence shown here is derived from an EMBL/GenBank/DDBJ whole genome shotgun (WGS) entry which is preliminary data.</text>
</comment>
<dbReference type="InParanoid" id="A0A0V0QL76"/>
<dbReference type="Proteomes" id="UP000054937">
    <property type="component" value="Unassembled WGS sequence"/>
</dbReference>
<dbReference type="EMBL" id="LDAU01000151">
    <property type="protein sequence ID" value="KRX02876.1"/>
    <property type="molecule type" value="Genomic_DNA"/>
</dbReference>
<evidence type="ECO:0000313" key="3">
    <source>
        <dbReference type="Proteomes" id="UP000054937"/>
    </source>
</evidence>
<organism evidence="2 3">
    <name type="scientific">Pseudocohnilembus persalinus</name>
    <name type="common">Ciliate</name>
    <dbReference type="NCBI Taxonomy" id="266149"/>
    <lineage>
        <taxon>Eukaryota</taxon>
        <taxon>Sar</taxon>
        <taxon>Alveolata</taxon>
        <taxon>Ciliophora</taxon>
        <taxon>Intramacronucleata</taxon>
        <taxon>Oligohymenophorea</taxon>
        <taxon>Scuticociliatia</taxon>
        <taxon>Philasterida</taxon>
        <taxon>Pseudocohnilembidae</taxon>
        <taxon>Pseudocohnilembus</taxon>
    </lineage>
</organism>
<evidence type="ECO:0000256" key="1">
    <source>
        <dbReference type="SAM" id="MobiDB-lite"/>
    </source>
</evidence>
<protein>
    <submittedName>
        <fullName evidence="2">Uncharacterized protein</fullName>
    </submittedName>
</protein>
<sequence>MSSKNQSACISTDGPYCQDLNNKNLSHIEQEIPEEIQKLKQLLKEDILAVVKDIDMRKETATHLPQVFYTDRSRQILDKKLFYESSNDIQSLYAFLEFNNLEMYLEKQQVPFNQMATSLVNFKQVKKTLKDTKGLKTVSELKNEIPSGIYLQTQVEKGQSSYIYFTQPVQFESVFMRQSIFQKPKKGQKNTFTVKGYNQDGEIIFQYEQSSNQQYNNWVKVENKNKQGQLVQILEFGNNLEIDNILVKQFIESKIDIQSEMLKKKNIQKLKPVQKTKVIKKNVNLNDLMNIFEQNGIDVNNIDYQNLDLSEEAILQVYNLPDMGNQGDFQIEMQVLEVDNPEGIQELMLNSLDQEDDEQEKNLNKEELELLNELKQSIKNGDFFKELMENFQSEEFQQYIEDFQGGEQLKEYVEELIKNQDLFFDDIQVDELLQDLDDYYQQLLQNDKQKDDLSGDQIVVDQKIEQESQNNENQENLNELDYNTQDKINRMLDQFQNQFYKELEMKGIDKEQLEKEYQEIIEQTINKQDQNQKKSKKSKYNEQDQKKKSEL</sequence>
<reference evidence="2 3" key="1">
    <citation type="journal article" date="2015" name="Sci. Rep.">
        <title>Genome of the facultative scuticociliatosis pathogen Pseudocohnilembus persalinus provides insight into its virulence through horizontal gene transfer.</title>
        <authorList>
            <person name="Xiong J."/>
            <person name="Wang G."/>
            <person name="Cheng J."/>
            <person name="Tian M."/>
            <person name="Pan X."/>
            <person name="Warren A."/>
            <person name="Jiang C."/>
            <person name="Yuan D."/>
            <person name="Miao W."/>
        </authorList>
    </citation>
    <scope>NUCLEOTIDE SEQUENCE [LARGE SCALE GENOMIC DNA]</scope>
    <source>
        <strain evidence="2">36N120E</strain>
    </source>
</reference>
<proteinExistence type="predicted"/>
<keyword evidence="3" id="KW-1185">Reference proteome</keyword>
<dbReference type="AlphaFoldDB" id="A0A0V0QL76"/>